<feature type="compositionally biased region" description="Basic residues" evidence="6">
    <location>
        <begin position="763"/>
        <end position="782"/>
    </location>
</feature>
<dbReference type="GO" id="GO:0000981">
    <property type="term" value="F:DNA-binding transcription factor activity, RNA polymerase II-specific"/>
    <property type="evidence" value="ECO:0007669"/>
    <property type="project" value="InterPro"/>
</dbReference>
<dbReference type="SUPFAM" id="SSF54106">
    <property type="entry name" value="LysM domain"/>
    <property type="match status" value="3"/>
</dbReference>
<dbReference type="InterPro" id="IPR001138">
    <property type="entry name" value="Zn2Cys6_DnaBD"/>
</dbReference>
<keyword evidence="9" id="KW-1185">Reference proteome</keyword>
<feature type="compositionally biased region" description="Acidic residues" evidence="6">
    <location>
        <begin position="1000"/>
        <end position="1010"/>
    </location>
</feature>
<dbReference type="Proteomes" id="UP000536711">
    <property type="component" value="Unassembled WGS sequence"/>
</dbReference>
<evidence type="ECO:0000256" key="5">
    <source>
        <dbReference type="ARBA" id="ARBA00044955"/>
    </source>
</evidence>
<dbReference type="PANTHER" id="PTHR34997">
    <property type="entry name" value="AM15"/>
    <property type="match status" value="1"/>
</dbReference>
<feature type="compositionally biased region" description="Basic residues" evidence="6">
    <location>
        <begin position="948"/>
        <end position="958"/>
    </location>
</feature>
<dbReference type="InterPro" id="IPR018392">
    <property type="entry name" value="LysM"/>
</dbReference>
<accession>A0A8H4K4C3</accession>
<name>A0A8H4K4C3_9HYPO</name>
<protein>
    <submittedName>
        <fullName evidence="8">C6 transcription factor</fullName>
    </submittedName>
</protein>
<dbReference type="SMART" id="SM00257">
    <property type="entry name" value="LysM"/>
    <property type="match status" value="4"/>
</dbReference>
<feature type="compositionally biased region" description="Pro residues" evidence="6">
    <location>
        <begin position="573"/>
        <end position="583"/>
    </location>
</feature>
<dbReference type="PANTHER" id="PTHR34997:SF2">
    <property type="entry name" value="LYSM DOMAIN-CONTAINING PROTEIN-RELATED"/>
    <property type="match status" value="1"/>
</dbReference>
<dbReference type="OrthoDB" id="5295362at2759"/>
<feature type="compositionally biased region" description="Basic and acidic residues" evidence="6">
    <location>
        <begin position="1011"/>
        <end position="1031"/>
    </location>
</feature>
<feature type="region of interest" description="Disordered" evidence="6">
    <location>
        <begin position="620"/>
        <end position="639"/>
    </location>
</feature>
<evidence type="ECO:0000259" key="7">
    <source>
        <dbReference type="PROSITE" id="PS51782"/>
    </source>
</evidence>
<feature type="compositionally biased region" description="Basic residues" evidence="6">
    <location>
        <begin position="626"/>
        <end position="638"/>
    </location>
</feature>
<feature type="domain" description="LysM" evidence="7">
    <location>
        <begin position="91"/>
        <end position="137"/>
    </location>
</feature>
<feature type="domain" description="LysM" evidence="7">
    <location>
        <begin position="230"/>
        <end position="276"/>
    </location>
</feature>
<sequence>MVLHLTISVANPTITAECGNFKEGFSYCIQEKEVPVPISSSTTKFTTAPPSSTTLVPSKTTPTKPSTTAAGGNGVETPDPIQPGMVSNCNKFYFVEQGDNCNAVSSKHGITLAQFTTWNPKLGTGCSGLWADVWVCVSVIGHTATPTQSTKPTNGIETPSPIQAENYYKLPLKDFYSWNPAVGTNCQSLLVNYWVCVSVVGWTAPTPTTPSNGITTPTPIQTGMNKNCNKFHTIKSTTTCASIQDYYKISFADFYAWNPAVGSKCTSLLVGYDVCVGIVGQQPSPPSTGNGITTPTPIRAGMTKSCNKFHTIKSTTTCASIQDYYKISLADFYAWNPAIGSKCTALWVDYNVCVGIVGQKPTPTQPSNGVTTPSPIQSGITKNCKKFQQVKSTTTCASIQNYYKITMANLFKWNPAIGSTYRYIFILFYSLIAARLTSRVDDLLAISKSILDKVPRLQALDNYFRTPEILARQQRIDQLEELAQQNAKRFRENTAGKIDIRPFRTLVLEQSKLEEEIEKDKARFLQQLLDDWGTVPEGLLALAASPSQAPRDPFPADSIPTPSRAPLSAYSLPTPPAPKPPLPASSTPTPARSSVVHDSLERAGPERDATAESQALLADNAERILSRKPRTSVSRRRSSNISLDENRPFNDVFQGGDAPAKYRIVQFPFRQGNWYILECKDCDIQFQGEGVVEDAYDHFYHNHGRSFSTTEEQVVQVLGTHVSDCNAELAEKNNALCPLSADIDGDETELETGDEEPEEPSERRKRASTRKKRGKRGRRKNPNAHWVPPKSFKDVDPRIINAKPGDIVCLYNDRTKFFSPLMIIPWGPFPRLNFEKVLQDVELHTTIPKCYDGAKPTDLTPPPWAPGYEDNGDLAHKRSLPGLFFRATQDFPHDCRSGWVALNKLKVYDKACPRTRNKESVEEYIEYYVECCNDPPAGGMQDEATAPKRSHRFQPRGHRGPENSARDQSVTLSTVQSSLHSTEEYSVAPTIKDFEIKEEPEIDYEQTEEEDGKKSEGREGEGGKQCDEQRPQCSRCLDKDIPCEYPRQKSRALRSPTQQDNSWSQLQSLTIPTPHYARSASASLSTSDLSPGLSPYLAPSPNFTLLPQEIPLPSVDLGAAELELFSYYLSHTARSLAYDEEDLYALQVGFPNLAFRSKPLMSSILALAAVRKCHDLISQPLQRIDKSQVRHLLALADEHHRVSLRQTRADIPIANHYDHVVANAPLMVLYATANHAVRIKVAKTLDGGERTSLAPAQLHWMTLIRAAHLAYTGLLHSTKDFGFLEDFTASPPDITLNNQSTNGWVPLGENGPTPQTEQLLMPIIAATSGSALEKLKTRAQALEFAAHLKPSWESPGDDTELQACLVALEALNSIVNELFHPDQSTYTDSQQPDLEAGWAALSQLSDVSPWLRSYMARVTFSTPPKPLRRTIMWFLNRIPSEFLSIVESVLDNIPTSPHSILDEGIQCDGDVSETTRLTMDIFSHWLVLVMLLDGVWWIGGIGAYSESVLEQT</sequence>
<dbReference type="PROSITE" id="PS51782">
    <property type="entry name" value="LYSM"/>
    <property type="match status" value="3"/>
</dbReference>
<evidence type="ECO:0000313" key="8">
    <source>
        <dbReference type="EMBL" id="KAF4442603.1"/>
    </source>
</evidence>
<proteinExistence type="inferred from homology"/>
<dbReference type="InterPro" id="IPR052210">
    <property type="entry name" value="LysM1-like"/>
</dbReference>
<feature type="compositionally biased region" description="Polar residues" evidence="6">
    <location>
        <begin position="966"/>
        <end position="980"/>
    </location>
</feature>
<dbReference type="EMBL" id="JAADJF010000039">
    <property type="protein sequence ID" value="KAF4442603.1"/>
    <property type="molecule type" value="Genomic_DNA"/>
</dbReference>
<evidence type="ECO:0000313" key="9">
    <source>
        <dbReference type="Proteomes" id="UP000536711"/>
    </source>
</evidence>
<reference evidence="8 9" key="1">
    <citation type="submission" date="2020-01" db="EMBL/GenBank/DDBJ databases">
        <title>Identification and distribution of gene clusters putatively required for synthesis of sphingolipid metabolism inhibitors in phylogenetically diverse species of the filamentous fungus Fusarium.</title>
        <authorList>
            <person name="Kim H.-S."/>
            <person name="Busman M."/>
            <person name="Brown D.W."/>
            <person name="Divon H."/>
            <person name="Uhlig S."/>
            <person name="Proctor R.H."/>
        </authorList>
    </citation>
    <scope>NUCLEOTIDE SEQUENCE [LARGE SCALE GENOMIC DNA]</scope>
    <source>
        <strain evidence="8 9">NRRL 13308</strain>
    </source>
</reference>
<dbReference type="Gene3D" id="3.10.350.10">
    <property type="entry name" value="LysM domain"/>
    <property type="match status" value="5"/>
</dbReference>
<feature type="region of interest" description="Disordered" evidence="6">
    <location>
        <begin position="40"/>
        <end position="81"/>
    </location>
</feature>
<dbReference type="GO" id="GO:0008061">
    <property type="term" value="F:chitin binding"/>
    <property type="evidence" value="ECO:0007669"/>
    <property type="project" value="UniProtKB-KW"/>
</dbReference>
<feature type="compositionally biased region" description="Low complexity" evidence="6">
    <location>
        <begin position="49"/>
        <end position="68"/>
    </location>
</feature>
<dbReference type="CDD" id="cd00067">
    <property type="entry name" value="GAL4"/>
    <property type="match status" value="1"/>
</dbReference>
<feature type="domain" description="LysM" evidence="7">
    <location>
        <begin position="308"/>
        <end position="354"/>
    </location>
</feature>
<feature type="region of interest" description="Disordered" evidence="6">
    <location>
        <begin position="740"/>
        <end position="791"/>
    </location>
</feature>
<feature type="region of interest" description="Disordered" evidence="6">
    <location>
        <begin position="939"/>
        <end position="1031"/>
    </location>
</feature>
<comment type="similarity">
    <text evidence="5">Belongs to the secreted LysM effector family.</text>
</comment>
<keyword evidence="4" id="KW-0539">Nucleus</keyword>
<evidence type="ECO:0000256" key="3">
    <source>
        <dbReference type="ARBA" id="ARBA00023026"/>
    </source>
</evidence>
<gene>
    <name evidence="8" type="ORF">FACUT_1915</name>
</gene>
<evidence type="ECO:0000256" key="4">
    <source>
        <dbReference type="ARBA" id="ARBA00023242"/>
    </source>
</evidence>
<feature type="compositionally biased region" description="Basic and acidic residues" evidence="6">
    <location>
        <begin position="598"/>
        <end position="610"/>
    </location>
</feature>
<comment type="caution">
    <text evidence="8">The sequence shown here is derived from an EMBL/GenBank/DDBJ whole genome shotgun (WGS) entry which is preliminary data.</text>
</comment>
<evidence type="ECO:0000256" key="2">
    <source>
        <dbReference type="ARBA" id="ARBA00022729"/>
    </source>
</evidence>
<keyword evidence="3" id="KW-0843">Virulence</keyword>
<keyword evidence="1" id="KW-0147">Chitin-binding</keyword>
<dbReference type="CDD" id="cd00118">
    <property type="entry name" value="LysM"/>
    <property type="match status" value="3"/>
</dbReference>
<feature type="region of interest" description="Disordered" evidence="6">
    <location>
        <begin position="545"/>
        <end position="611"/>
    </location>
</feature>
<evidence type="ECO:0000256" key="6">
    <source>
        <dbReference type="SAM" id="MobiDB-lite"/>
    </source>
</evidence>
<dbReference type="Pfam" id="PF01476">
    <property type="entry name" value="LysM"/>
    <property type="match status" value="1"/>
</dbReference>
<dbReference type="InterPro" id="IPR036779">
    <property type="entry name" value="LysM_dom_sf"/>
</dbReference>
<keyword evidence="2" id="KW-0732">Signal</keyword>
<evidence type="ECO:0000256" key="1">
    <source>
        <dbReference type="ARBA" id="ARBA00022669"/>
    </source>
</evidence>
<dbReference type="GO" id="GO:0008270">
    <property type="term" value="F:zinc ion binding"/>
    <property type="evidence" value="ECO:0007669"/>
    <property type="project" value="InterPro"/>
</dbReference>
<feature type="compositionally biased region" description="Acidic residues" evidence="6">
    <location>
        <begin position="743"/>
        <end position="759"/>
    </location>
</feature>
<organism evidence="8 9">
    <name type="scientific">Fusarium acutatum</name>
    <dbReference type="NCBI Taxonomy" id="78861"/>
    <lineage>
        <taxon>Eukaryota</taxon>
        <taxon>Fungi</taxon>
        <taxon>Dikarya</taxon>
        <taxon>Ascomycota</taxon>
        <taxon>Pezizomycotina</taxon>
        <taxon>Sordariomycetes</taxon>
        <taxon>Hypocreomycetidae</taxon>
        <taxon>Hypocreales</taxon>
        <taxon>Nectriaceae</taxon>
        <taxon>Fusarium</taxon>
        <taxon>Fusarium fujikuroi species complex</taxon>
    </lineage>
</organism>